<evidence type="ECO:0000313" key="2">
    <source>
        <dbReference type="EMBL" id="ABA98620.1"/>
    </source>
</evidence>
<dbReference type="AlphaFoldDB" id="Q2QQI4"/>
<reference evidence="2" key="1">
    <citation type="journal article" date="2005" name="BMC Biol.">
        <title>The sequence of rice chromosomes 11 and 12, rich in disease resistance genes and recent gene duplications.</title>
        <authorList>
            <consortium name="The rice chromosomes 11 and 12 sequencing consortia"/>
        </authorList>
    </citation>
    <scope>NUCLEOTIDE SEQUENCE [LARGE SCALE GENOMIC DNA]</scope>
</reference>
<sequence length="183" mass="18979">MANDLLTENPSPNLANFGSLDVLRDSCSRCFFSNFGDLFFSDTGDNPNSGEAPTNQGLGVGVGLGWAGEEGGVRRGYRDGRGSQRPSGGRRNGKLVVAGGGGSGGEESPEMRKMVGWEHLTFDGSRREERGEGEGEEAGWDEGLAGAVDAFRPANEAGWRRAGPAAAEAAQNASGGVRGESGK</sequence>
<feature type="compositionally biased region" description="Basic and acidic residues" evidence="1">
    <location>
        <begin position="71"/>
        <end position="82"/>
    </location>
</feature>
<feature type="region of interest" description="Disordered" evidence="1">
    <location>
        <begin position="71"/>
        <end position="143"/>
    </location>
</feature>
<name>Q2QQI4_ORYSJ</name>
<gene>
    <name evidence="2" type="ordered locus">LOC_Os12g30930</name>
</gene>
<feature type="compositionally biased region" description="Low complexity" evidence="1">
    <location>
        <begin position="160"/>
        <end position="175"/>
    </location>
</feature>
<feature type="compositionally biased region" description="Basic and acidic residues" evidence="1">
    <location>
        <begin position="109"/>
        <end position="133"/>
    </location>
</feature>
<proteinExistence type="predicted"/>
<protein>
    <submittedName>
        <fullName evidence="2">Uncharacterized protein</fullName>
    </submittedName>
</protein>
<reference evidence="2" key="3">
    <citation type="submission" date="2006-01" db="EMBL/GenBank/DDBJ databases">
        <authorList>
            <person name="Buell R."/>
        </authorList>
    </citation>
    <scope>NUCLEOTIDE SEQUENCE</scope>
</reference>
<organism evidence="2">
    <name type="scientific">Oryza sativa subsp. japonica</name>
    <name type="common">Rice</name>
    <dbReference type="NCBI Taxonomy" id="39947"/>
    <lineage>
        <taxon>Eukaryota</taxon>
        <taxon>Viridiplantae</taxon>
        <taxon>Streptophyta</taxon>
        <taxon>Embryophyta</taxon>
        <taxon>Tracheophyta</taxon>
        <taxon>Spermatophyta</taxon>
        <taxon>Magnoliopsida</taxon>
        <taxon>Liliopsida</taxon>
        <taxon>Poales</taxon>
        <taxon>Poaceae</taxon>
        <taxon>BOP clade</taxon>
        <taxon>Oryzoideae</taxon>
        <taxon>Oryzeae</taxon>
        <taxon>Oryzinae</taxon>
        <taxon>Oryza</taxon>
        <taxon>Oryza sativa</taxon>
    </lineage>
</organism>
<evidence type="ECO:0000256" key="1">
    <source>
        <dbReference type="SAM" id="MobiDB-lite"/>
    </source>
</evidence>
<reference evidence="2" key="2">
    <citation type="submission" date="2005-04" db="EMBL/GenBank/DDBJ databases">
        <authorList>
            <person name="Buell C.R."/>
            <person name="Wing R.A."/>
            <person name="McCombie W.A."/>
            <person name="Ouyang S."/>
        </authorList>
    </citation>
    <scope>NUCLEOTIDE SEQUENCE</scope>
</reference>
<feature type="region of interest" description="Disordered" evidence="1">
    <location>
        <begin position="157"/>
        <end position="183"/>
    </location>
</feature>
<accession>Q2QQI4</accession>
<dbReference type="EMBL" id="DP000011">
    <property type="protein sequence ID" value="ABA98620.1"/>
    <property type="molecule type" value="Genomic_DNA"/>
</dbReference>